<evidence type="ECO:0000313" key="2">
    <source>
        <dbReference type="Proteomes" id="UP000748531"/>
    </source>
</evidence>
<keyword evidence="2" id="KW-1185">Reference proteome</keyword>
<dbReference type="AlphaFoldDB" id="A0A8J4SY77"/>
<gene>
    <name evidence="1" type="ORF">PHET_12162</name>
</gene>
<comment type="caution">
    <text evidence="1">The sequence shown here is derived from an EMBL/GenBank/DDBJ whole genome shotgun (WGS) entry which is preliminary data.</text>
</comment>
<evidence type="ECO:0000313" key="1">
    <source>
        <dbReference type="EMBL" id="KAF5394141.1"/>
    </source>
</evidence>
<dbReference type="EMBL" id="LUCH01020507">
    <property type="protein sequence ID" value="KAF5394141.1"/>
    <property type="molecule type" value="Genomic_DNA"/>
</dbReference>
<dbReference type="Gene3D" id="1.25.40.10">
    <property type="entry name" value="Tetratricopeptide repeat domain"/>
    <property type="match status" value="1"/>
</dbReference>
<sequence length="95" mass="10822">MCSTFYTQAALAGPETDSVAAWEAYLDWIVSYPRDEPSDSGLKRKSKPLAEEFPPNHICCLFERAVTAHCLQATIWLRFVNYLVSSSNFSQFHCR</sequence>
<organism evidence="1 2">
    <name type="scientific">Paragonimus heterotremus</name>
    <dbReference type="NCBI Taxonomy" id="100268"/>
    <lineage>
        <taxon>Eukaryota</taxon>
        <taxon>Metazoa</taxon>
        <taxon>Spiralia</taxon>
        <taxon>Lophotrochozoa</taxon>
        <taxon>Platyhelminthes</taxon>
        <taxon>Trematoda</taxon>
        <taxon>Digenea</taxon>
        <taxon>Plagiorchiida</taxon>
        <taxon>Troglotremata</taxon>
        <taxon>Troglotrematidae</taxon>
        <taxon>Paragonimus</taxon>
    </lineage>
</organism>
<dbReference type="InterPro" id="IPR011990">
    <property type="entry name" value="TPR-like_helical_dom_sf"/>
</dbReference>
<reference evidence="1" key="1">
    <citation type="submission" date="2019-05" db="EMBL/GenBank/DDBJ databases">
        <title>Annotation for the trematode Paragonimus heterotremus.</title>
        <authorList>
            <person name="Choi Y.-J."/>
        </authorList>
    </citation>
    <scope>NUCLEOTIDE SEQUENCE</scope>
    <source>
        <strain evidence="1">LC</strain>
    </source>
</reference>
<accession>A0A8J4SY77</accession>
<evidence type="ECO:0008006" key="3">
    <source>
        <dbReference type="Google" id="ProtNLM"/>
    </source>
</evidence>
<protein>
    <recommendedName>
        <fullName evidence="3">BUB1 N-terminal domain-containing protein</fullName>
    </recommendedName>
</protein>
<name>A0A8J4SY77_9TREM</name>
<dbReference type="Proteomes" id="UP000748531">
    <property type="component" value="Unassembled WGS sequence"/>
</dbReference>
<proteinExistence type="predicted"/>